<gene>
    <name evidence="2" type="ORF">GGR05_004268</name>
</gene>
<dbReference type="RefSeq" id="WP_090966389.1">
    <property type="nucleotide sequence ID" value="NZ_FOOA01000028.1"/>
</dbReference>
<organism evidence="2 3">
    <name type="scientific">Aureimonas phyllosphaerae</name>
    <dbReference type="NCBI Taxonomy" id="1166078"/>
    <lineage>
        <taxon>Bacteria</taxon>
        <taxon>Pseudomonadati</taxon>
        <taxon>Pseudomonadota</taxon>
        <taxon>Alphaproteobacteria</taxon>
        <taxon>Hyphomicrobiales</taxon>
        <taxon>Aurantimonadaceae</taxon>
        <taxon>Aureimonas</taxon>
    </lineage>
</organism>
<evidence type="ECO:0000256" key="1">
    <source>
        <dbReference type="SAM" id="Phobius"/>
    </source>
</evidence>
<keyword evidence="1" id="KW-0472">Membrane</keyword>
<reference evidence="2 3" key="1">
    <citation type="submission" date="2020-08" db="EMBL/GenBank/DDBJ databases">
        <title>Genomic Encyclopedia of Type Strains, Phase IV (KMG-IV): sequencing the most valuable type-strain genomes for metagenomic binning, comparative biology and taxonomic classification.</title>
        <authorList>
            <person name="Goeker M."/>
        </authorList>
    </citation>
    <scope>NUCLEOTIDE SEQUENCE [LARGE SCALE GENOMIC DNA]</scope>
    <source>
        <strain evidence="2 3">DSM 25024</strain>
    </source>
</reference>
<dbReference type="OrthoDB" id="9857793at2"/>
<evidence type="ECO:0000313" key="2">
    <source>
        <dbReference type="EMBL" id="MBB3938098.1"/>
    </source>
</evidence>
<dbReference type="EMBL" id="JACIDO010000017">
    <property type="protein sequence ID" value="MBB3938098.1"/>
    <property type="molecule type" value="Genomic_DNA"/>
</dbReference>
<keyword evidence="1" id="KW-0812">Transmembrane</keyword>
<keyword evidence="3" id="KW-1185">Reference proteome</keyword>
<dbReference type="Proteomes" id="UP000531216">
    <property type="component" value="Unassembled WGS sequence"/>
</dbReference>
<name>A0A7W6BZK5_9HYPH</name>
<sequence>MASTVMMAPNPNRSMAIDRVLVVGRSEDGSTLRVLSIDGLQSSEWAKKEFTRYFVGNATWNLVALVALVVGAAASFLWQWWAFVPALVVAGWAGFRGKSSGGGAATRILADHPWALERFIRDGLVWETPANKVVSA</sequence>
<proteinExistence type="predicted"/>
<accession>A0A7W6BZK5</accession>
<dbReference type="AlphaFoldDB" id="A0A7W6BZK5"/>
<protein>
    <submittedName>
        <fullName evidence="2">Uncharacterized protein</fullName>
    </submittedName>
</protein>
<evidence type="ECO:0000313" key="3">
    <source>
        <dbReference type="Proteomes" id="UP000531216"/>
    </source>
</evidence>
<comment type="caution">
    <text evidence="2">The sequence shown here is derived from an EMBL/GenBank/DDBJ whole genome shotgun (WGS) entry which is preliminary data.</text>
</comment>
<keyword evidence="1" id="KW-1133">Transmembrane helix</keyword>
<feature type="transmembrane region" description="Helical" evidence="1">
    <location>
        <begin position="53"/>
        <end position="72"/>
    </location>
</feature>